<dbReference type="InterPro" id="IPR002018">
    <property type="entry name" value="CarbesteraseB"/>
</dbReference>
<comment type="caution">
    <text evidence="5">The sequence shown here is derived from an EMBL/GenBank/DDBJ whole genome shotgun (WGS) entry which is preliminary data.</text>
</comment>
<comment type="similarity">
    <text evidence="1 3">Belongs to the type-B carboxylesterase/lipase family.</text>
</comment>
<dbReference type="InterPro" id="IPR019826">
    <property type="entry name" value="Carboxylesterase_B_AS"/>
</dbReference>
<reference evidence="5 6" key="1">
    <citation type="submission" date="2022-12" db="EMBL/GenBank/DDBJ databases">
        <title>Genomic features and morphological characterization of a novel Knufia sp. strain isolated from spacecraft assembly facility.</title>
        <authorList>
            <person name="Teixeira M."/>
            <person name="Chander A.M."/>
            <person name="Stajich J.E."/>
            <person name="Venkateswaran K."/>
        </authorList>
    </citation>
    <scope>NUCLEOTIDE SEQUENCE [LARGE SCALE GENOMIC DNA]</scope>
    <source>
        <strain evidence="5 6">FJI-L2-BK-P2</strain>
    </source>
</reference>
<keyword evidence="3" id="KW-0732">Signal</keyword>
<keyword evidence="6" id="KW-1185">Reference proteome</keyword>
<dbReference type="Proteomes" id="UP001316803">
    <property type="component" value="Unassembled WGS sequence"/>
</dbReference>
<protein>
    <recommendedName>
        <fullName evidence="3">Carboxylic ester hydrolase</fullName>
        <ecNumber evidence="3">3.1.1.-</ecNumber>
    </recommendedName>
</protein>
<dbReference type="Pfam" id="PF00135">
    <property type="entry name" value="COesterase"/>
    <property type="match status" value="1"/>
</dbReference>
<dbReference type="PANTHER" id="PTHR43918">
    <property type="entry name" value="ACETYLCHOLINESTERASE"/>
    <property type="match status" value="1"/>
</dbReference>
<proteinExistence type="inferred from homology"/>
<dbReference type="PANTHER" id="PTHR43918:SF4">
    <property type="entry name" value="CARBOXYLIC ESTER HYDROLASE"/>
    <property type="match status" value="1"/>
</dbReference>
<dbReference type="AlphaFoldDB" id="A0AAN8ETW7"/>
<dbReference type="InterPro" id="IPR050654">
    <property type="entry name" value="AChE-related_enzymes"/>
</dbReference>
<dbReference type="SUPFAM" id="SSF53474">
    <property type="entry name" value="alpha/beta-Hydrolases"/>
    <property type="match status" value="1"/>
</dbReference>
<name>A0AAN8ETW7_9EURO</name>
<gene>
    <name evidence="5" type="ORF">OHC33_003366</name>
</gene>
<dbReference type="InterPro" id="IPR029058">
    <property type="entry name" value="AB_hydrolase_fold"/>
</dbReference>
<dbReference type="PROSITE" id="PS00122">
    <property type="entry name" value="CARBOXYLESTERASE_B_1"/>
    <property type="match status" value="1"/>
</dbReference>
<evidence type="ECO:0000256" key="1">
    <source>
        <dbReference type="ARBA" id="ARBA00005964"/>
    </source>
</evidence>
<dbReference type="Gene3D" id="3.40.50.1820">
    <property type="entry name" value="alpha/beta hydrolase"/>
    <property type="match status" value="1"/>
</dbReference>
<evidence type="ECO:0000256" key="2">
    <source>
        <dbReference type="ARBA" id="ARBA00022801"/>
    </source>
</evidence>
<feature type="signal peptide" evidence="3">
    <location>
        <begin position="1"/>
        <end position="19"/>
    </location>
</feature>
<evidence type="ECO:0000313" key="5">
    <source>
        <dbReference type="EMBL" id="KAK5955725.1"/>
    </source>
</evidence>
<evidence type="ECO:0000313" key="6">
    <source>
        <dbReference type="Proteomes" id="UP001316803"/>
    </source>
</evidence>
<dbReference type="GO" id="GO:0052689">
    <property type="term" value="F:carboxylic ester hydrolase activity"/>
    <property type="evidence" value="ECO:0007669"/>
    <property type="project" value="TreeGrafter"/>
</dbReference>
<evidence type="ECO:0000259" key="4">
    <source>
        <dbReference type="Pfam" id="PF00135"/>
    </source>
</evidence>
<organism evidence="5 6">
    <name type="scientific">Knufia fluminis</name>
    <dbReference type="NCBI Taxonomy" id="191047"/>
    <lineage>
        <taxon>Eukaryota</taxon>
        <taxon>Fungi</taxon>
        <taxon>Dikarya</taxon>
        <taxon>Ascomycota</taxon>
        <taxon>Pezizomycotina</taxon>
        <taxon>Eurotiomycetes</taxon>
        <taxon>Chaetothyriomycetidae</taxon>
        <taxon>Chaetothyriales</taxon>
        <taxon>Trichomeriaceae</taxon>
        <taxon>Knufia</taxon>
    </lineage>
</organism>
<feature type="domain" description="Carboxylesterase type B" evidence="4">
    <location>
        <begin position="29"/>
        <end position="487"/>
    </location>
</feature>
<accession>A0AAN8ETW7</accession>
<keyword evidence="2 3" id="KW-0378">Hydrolase</keyword>
<sequence length="541" mass="58424">MAPQLLTLLLSTLPLIALANPTPRQLERPTVIVDSGPIVGTQTSLPDSPNPVVNKFLGIRYAATPPRFSPPVSPEPWEEPVDAVEYLPTCPQQFSRNPEATRRWFNTPPPPESEDCLGLNVWAPAPVSSDGGWHDWQGKEEKGKAVMFWLFGGGLQFGSGSNRAYDGASFAANQDVVLVTINYRTNIFGFPNIPGIAPGDQNLGFLDQRLALDWVQRNIAKFGGDPNRVTIFGQSAGAASVDALVTSPPEPVPFHAAIYMSGQISLRTANPSPYAGWIETVNLTGCAGADDEIACVSAVSTQELEELISVNAVPFSPIPDNITLSSTTREDRLKSTTENSEIARVPVLGGNTAEEGRTYGLAFNDTRVFAAATFPRATPEQIETLLDTFAIGTPGIETVFDQVSDIITHQNFQCTYAILAQEIKDVGIPSWRYYWNASFANLQLFPGSGVYHASDIQPVFGTVQANSTEFEFELSDFMQSTWARFAKDPYGGPGWDQVPVVAALGGGVRYEEGPQTGELISLTTSDNVDAKCAAIIPLYGS</sequence>
<evidence type="ECO:0000256" key="3">
    <source>
        <dbReference type="RuleBase" id="RU361235"/>
    </source>
</evidence>
<dbReference type="EMBL" id="JAKLMC020000006">
    <property type="protein sequence ID" value="KAK5955725.1"/>
    <property type="molecule type" value="Genomic_DNA"/>
</dbReference>
<dbReference type="EC" id="3.1.1.-" evidence="3"/>
<feature type="chain" id="PRO_5042672642" description="Carboxylic ester hydrolase" evidence="3">
    <location>
        <begin position="20"/>
        <end position="541"/>
    </location>
</feature>